<dbReference type="GO" id="GO:0016491">
    <property type="term" value="F:oxidoreductase activity"/>
    <property type="evidence" value="ECO:0007669"/>
    <property type="project" value="UniProtKB-KW"/>
</dbReference>
<evidence type="ECO:0000256" key="1">
    <source>
        <dbReference type="ARBA" id="ARBA00001974"/>
    </source>
</evidence>
<evidence type="ECO:0000256" key="4">
    <source>
        <dbReference type="ARBA" id="ARBA00022827"/>
    </source>
</evidence>
<dbReference type="InterPro" id="IPR004113">
    <property type="entry name" value="FAD-bd_oxidored_4_C"/>
</dbReference>
<dbReference type="InterPro" id="IPR016164">
    <property type="entry name" value="FAD-linked_Oxase-like_C"/>
</dbReference>
<dbReference type="Gene3D" id="3.30.70.2740">
    <property type="match status" value="1"/>
</dbReference>
<reference evidence="7 8" key="1">
    <citation type="submission" date="2017-04" db="EMBL/GenBank/DDBJ databases">
        <authorList>
            <person name="Afonso C.L."/>
            <person name="Miller P.J."/>
            <person name="Scott M.A."/>
            <person name="Spackman E."/>
            <person name="Goraichik I."/>
            <person name="Dimitrov K.M."/>
            <person name="Suarez D.L."/>
            <person name="Swayne D.E."/>
        </authorList>
    </citation>
    <scope>NUCLEOTIDE SEQUENCE [LARGE SCALE GENOMIC DNA]</scope>
    <source>
        <strain evidence="7 8">DSM 5090</strain>
    </source>
</reference>
<sequence>MLNEQIIKKLRSIVGKDEVFTSKEDLICYSYDSTWISHLPDAVVAPANTKEIALIVKLANEEKIPIVPRGGGTNLSAGSVPVEGGIVIALHRMNKILEIDTDNLTATVEPGLITAALHKAVEKVGLFYPPDPSSMFMSTLGGNVAENAGGPRGVKYGITRDYVQGLEVVTPTGSIVRCGGKTIKNVSGYDLMRLFTGSEGTLGIITEITVRLLPLPEAKRTLLAVFDSLDDAAKAVSDVIKNRIIPTSLELMDNNAMKLIEAFKPVGLPLDADGVVLIEVDGGADEVGRQIQKVEETCKTCGAREVRVAQDADQAAKLWEGRRSAFGVMAKSAPTVITEDATVPRSKVPDIVRAIQQIAAKYQLNIPILGHTGDGNMHPIILTDERNVEEMKRVELAIDEMFRAALDMGGTLSGEHGIGIVKQKYMQWEFGDDGIALMRAIKKAVDPNNILNPGKMFIRGE</sequence>
<evidence type="ECO:0000313" key="8">
    <source>
        <dbReference type="Proteomes" id="UP000192738"/>
    </source>
</evidence>
<dbReference type="InterPro" id="IPR006094">
    <property type="entry name" value="Oxid_FAD_bind_N"/>
</dbReference>
<keyword evidence="5" id="KW-0560">Oxidoreductase</keyword>
<dbReference type="Proteomes" id="UP000192738">
    <property type="component" value="Unassembled WGS sequence"/>
</dbReference>
<dbReference type="FunFam" id="1.10.45.10:FF:000001">
    <property type="entry name" value="D-lactate dehydrogenase mitochondrial"/>
    <property type="match status" value="1"/>
</dbReference>
<dbReference type="AlphaFoldDB" id="A0A1W2AQX4"/>
<feature type="domain" description="FAD-binding PCMH-type" evidence="6">
    <location>
        <begin position="36"/>
        <end position="215"/>
    </location>
</feature>
<evidence type="ECO:0000259" key="6">
    <source>
        <dbReference type="PROSITE" id="PS51387"/>
    </source>
</evidence>
<comment type="similarity">
    <text evidence="2">Belongs to the FAD-binding oxidoreductase/transferase type 4 family.</text>
</comment>
<dbReference type="OrthoDB" id="9767256at2"/>
<dbReference type="InterPro" id="IPR016166">
    <property type="entry name" value="FAD-bd_PCMH"/>
</dbReference>
<comment type="cofactor">
    <cofactor evidence="1">
        <name>FAD</name>
        <dbReference type="ChEBI" id="CHEBI:57692"/>
    </cofactor>
</comment>
<evidence type="ECO:0000256" key="3">
    <source>
        <dbReference type="ARBA" id="ARBA00022630"/>
    </source>
</evidence>
<dbReference type="SUPFAM" id="SSF56176">
    <property type="entry name" value="FAD-binding/transporter-associated domain-like"/>
    <property type="match status" value="1"/>
</dbReference>
<keyword evidence="3" id="KW-0285">Flavoprotein</keyword>
<evidence type="ECO:0000256" key="2">
    <source>
        <dbReference type="ARBA" id="ARBA00008000"/>
    </source>
</evidence>
<dbReference type="InterPro" id="IPR016171">
    <property type="entry name" value="Vanillyl_alc_oxidase_C-sub2"/>
</dbReference>
<dbReference type="PANTHER" id="PTHR42934:SF1">
    <property type="entry name" value="GLYCOLATE OXIDASE SUBUNIT GLCD"/>
    <property type="match status" value="1"/>
</dbReference>
<keyword evidence="4" id="KW-0274">FAD</keyword>
<dbReference type="InterPro" id="IPR051914">
    <property type="entry name" value="FAD-linked_OxidoTrans_Type4"/>
</dbReference>
<accession>A0A1W2AQX4</accession>
<dbReference type="RefSeq" id="WP_084575252.1">
    <property type="nucleotide sequence ID" value="NZ_CP155572.1"/>
</dbReference>
<proteinExistence type="inferred from homology"/>
<dbReference type="Pfam" id="PF01565">
    <property type="entry name" value="FAD_binding_4"/>
    <property type="match status" value="1"/>
</dbReference>
<evidence type="ECO:0000256" key="5">
    <source>
        <dbReference type="ARBA" id="ARBA00023002"/>
    </source>
</evidence>
<dbReference type="InterPro" id="IPR036318">
    <property type="entry name" value="FAD-bd_PCMH-like_sf"/>
</dbReference>
<dbReference type="GO" id="GO:0071949">
    <property type="term" value="F:FAD binding"/>
    <property type="evidence" value="ECO:0007669"/>
    <property type="project" value="InterPro"/>
</dbReference>
<dbReference type="FunFam" id="3.30.70.2740:FF:000001">
    <property type="entry name" value="D-lactate dehydrogenase mitochondrial"/>
    <property type="match status" value="1"/>
</dbReference>
<organism evidence="7 8">
    <name type="scientific">Sporomusa malonica</name>
    <dbReference type="NCBI Taxonomy" id="112901"/>
    <lineage>
        <taxon>Bacteria</taxon>
        <taxon>Bacillati</taxon>
        <taxon>Bacillota</taxon>
        <taxon>Negativicutes</taxon>
        <taxon>Selenomonadales</taxon>
        <taxon>Sporomusaceae</taxon>
        <taxon>Sporomusa</taxon>
    </lineage>
</organism>
<dbReference type="STRING" id="112901.SAMN04488500_10628"/>
<dbReference type="Gene3D" id="1.10.45.10">
    <property type="entry name" value="Vanillyl-alcohol Oxidase, Chain A, domain 4"/>
    <property type="match status" value="1"/>
</dbReference>
<dbReference type="Pfam" id="PF02913">
    <property type="entry name" value="FAD-oxidase_C"/>
    <property type="match status" value="1"/>
</dbReference>
<dbReference type="PROSITE" id="PS51387">
    <property type="entry name" value="FAD_PCMH"/>
    <property type="match status" value="1"/>
</dbReference>
<dbReference type="PANTHER" id="PTHR42934">
    <property type="entry name" value="GLYCOLATE OXIDASE SUBUNIT GLCD"/>
    <property type="match status" value="1"/>
</dbReference>
<keyword evidence="8" id="KW-1185">Reference proteome</keyword>
<dbReference type="Gene3D" id="3.30.465.10">
    <property type="match status" value="1"/>
</dbReference>
<evidence type="ECO:0000313" key="7">
    <source>
        <dbReference type="EMBL" id="SMC62608.1"/>
    </source>
</evidence>
<dbReference type="InterPro" id="IPR016167">
    <property type="entry name" value="FAD-bd_PCMH_sub1"/>
</dbReference>
<gene>
    <name evidence="7" type="ORF">SAMN04488500_10628</name>
</gene>
<protein>
    <submittedName>
        <fullName evidence="7">Glycolate oxidase</fullName>
    </submittedName>
</protein>
<dbReference type="InterPro" id="IPR016169">
    <property type="entry name" value="FAD-bd_PCMH_sub2"/>
</dbReference>
<name>A0A1W2AQX4_9FIRM</name>
<dbReference type="Gene3D" id="3.30.43.10">
    <property type="entry name" value="Uridine Diphospho-n-acetylenolpyruvylglucosamine Reductase, domain 2"/>
    <property type="match status" value="1"/>
</dbReference>
<dbReference type="SUPFAM" id="SSF55103">
    <property type="entry name" value="FAD-linked oxidases, C-terminal domain"/>
    <property type="match status" value="1"/>
</dbReference>
<dbReference type="Gene3D" id="3.30.70.2190">
    <property type="match status" value="1"/>
</dbReference>
<dbReference type="EMBL" id="FWXI01000006">
    <property type="protein sequence ID" value="SMC62608.1"/>
    <property type="molecule type" value="Genomic_DNA"/>
</dbReference>